<name>B9SK85_RICCO</name>
<protein>
    <submittedName>
        <fullName evidence="1">Uncharacterized protein</fullName>
    </submittedName>
</protein>
<organism evidence="1 2">
    <name type="scientific">Ricinus communis</name>
    <name type="common">Castor bean</name>
    <dbReference type="NCBI Taxonomy" id="3988"/>
    <lineage>
        <taxon>Eukaryota</taxon>
        <taxon>Viridiplantae</taxon>
        <taxon>Streptophyta</taxon>
        <taxon>Embryophyta</taxon>
        <taxon>Tracheophyta</taxon>
        <taxon>Spermatophyta</taxon>
        <taxon>Magnoliopsida</taxon>
        <taxon>eudicotyledons</taxon>
        <taxon>Gunneridae</taxon>
        <taxon>Pentapetalae</taxon>
        <taxon>rosids</taxon>
        <taxon>fabids</taxon>
        <taxon>Malpighiales</taxon>
        <taxon>Euphorbiaceae</taxon>
        <taxon>Acalyphoideae</taxon>
        <taxon>Acalypheae</taxon>
        <taxon>Ricinus</taxon>
    </lineage>
</organism>
<dbReference type="AlphaFoldDB" id="B9SK85"/>
<proteinExistence type="predicted"/>
<dbReference type="InParanoid" id="B9SK85"/>
<reference evidence="2" key="1">
    <citation type="journal article" date="2010" name="Nat. Biotechnol.">
        <title>Draft genome sequence of the oilseed species Ricinus communis.</title>
        <authorList>
            <person name="Chan A.P."/>
            <person name="Crabtree J."/>
            <person name="Zhao Q."/>
            <person name="Lorenzi H."/>
            <person name="Orvis J."/>
            <person name="Puiu D."/>
            <person name="Melake-Berhan A."/>
            <person name="Jones K.M."/>
            <person name="Redman J."/>
            <person name="Chen G."/>
            <person name="Cahoon E.B."/>
            <person name="Gedil M."/>
            <person name="Stanke M."/>
            <person name="Haas B.J."/>
            <person name="Wortman J.R."/>
            <person name="Fraser-Liggett C.M."/>
            <person name="Ravel J."/>
            <person name="Rabinowicz P.D."/>
        </authorList>
    </citation>
    <scope>NUCLEOTIDE SEQUENCE [LARGE SCALE GENOMIC DNA]</scope>
    <source>
        <strain evidence="2">cv. Hale</strain>
    </source>
</reference>
<dbReference type="Proteomes" id="UP000008311">
    <property type="component" value="Unassembled WGS sequence"/>
</dbReference>
<dbReference type="EMBL" id="EQ974000">
    <property type="protein sequence ID" value="EEF35980.1"/>
    <property type="molecule type" value="Genomic_DNA"/>
</dbReference>
<evidence type="ECO:0000313" key="2">
    <source>
        <dbReference type="Proteomes" id="UP000008311"/>
    </source>
</evidence>
<sequence length="66" mass="7744">MVDPVGIRGVIGLFWKGKHMAYLLSYSSNHIDIMVSVDGMPPWRLTSFYGYPGRECRRDAWTCWYR</sequence>
<evidence type="ECO:0000313" key="1">
    <source>
        <dbReference type="EMBL" id="EEF35980.1"/>
    </source>
</evidence>
<accession>B9SK85</accession>
<gene>
    <name evidence="1" type="ORF">RCOM_1028800</name>
</gene>
<keyword evidence="2" id="KW-1185">Reference proteome</keyword>